<gene>
    <name evidence="1" type="ORF">Rhopal_006447-T1</name>
</gene>
<comment type="caution">
    <text evidence="1">The sequence shown here is derived from an EMBL/GenBank/DDBJ whole genome shotgun (WGS) entry which is preliminary data.</text>
</comment>
<dbReference type="AlphaFoldDB" id="A0AAV5GV80"/>
<organism evidence="1 2">
    <name type="scientific">Rhodotorula paludigena</name>
    <dbReference type="NCBI Taxonomy" id="86838"/>
    <lineage>
        <taxon>Eukaryota</taxon>
        <taxon>Fungi</taxon>
        <taxon>Dikarya</taxon>
        <taxon>Basidiomycota</taxon>
        <taxon>Pucciniomycotina</taxon>
        <taxon>Microbotryomycetes</taxon>
        <taxon>Sporidiobolales</taxon>
        <taxon>Sporidiobolaceae</taxon>
        <taxon>Rhodotorula</taxon>
    </lineage>
</organism>
<sequence>MGGAGLGLYEPDLAPKMEGKCPVCSKQLIVAGCTHNYKACGQHVFVCQRDRRAEAVRDRILDSLFEMHPTCPWECSKSKAIELTGNIKTGHATAHATISSCDSGPFDDPAAYFVHLNLTHRIPVGGKNLASKSLVPYCCKCKEWVEGWGHAHSACA</sequence>
<name>A0AAV5GV80_9BASI</name>
<keyword evidence="2" id="KW-1185">Reference proteome</keyword>
<proteinExistence type="predicted"/>
<evidence type="ECO:0000313" key="2">
    <source>
        <dbReference type="Proteomes" id="UP001342314"/>
    </source>
</evidence>
<evidence type="ECO:0000313" key="1">
    <source>
        <dbReference type="EMBL" id="GJN93392.1"/>
    </source>
</evidence>
<reference evidence="1 2" key="1">
    <citation type="submission" date="2021-12" db="EMBL/GenBank/DDBJ databases">
        <title>High titer production of polyol ester of fatty acids by Rhodotorula paludigena BS15 towards product separation-free biomass refinery.</title>
        <authorList>
            <person name="Mano J."/>
            <person name="Ono H."/>
            <person name="Tanaka T."/>
            <person name="Naito K."/>
            <person name="Sushida H."/>
            <person name="Ike M."/>
            <person name="Tokuyasu K."/>
            <person name="Kitaoka M."/>
        </authorList>
    </citation>
    <scope>NUCLEOTIDE SEQUENCE [LARGE SCALE GENOMIC DNA]</scope>
    <source>
        <strain evidence="1 2">BS15</strain>
    </source>
</reference>
<dbReference type="Proteomes" id="UP001342314">
    <property type="component" value="Unassembled WGS sequence"/>
</dbReference>
<accession>A0AAV5GV80</accession>
<dbReference type="EMBL" id="BQKY01000014">
    <property type="protein sequence ID" value="GJN93392.1"/>
    <property type="molecule type" value="Genomic_DNA"/>
</dbReference>
<protein>
    <submittedName>
        <fullName evidence="1">Uncharacterized protein</fullName>
    </submittedName>
</protein>